<dbReference type="AlphaFoldDB" id="A0A371AT53"/>
<dbReference type="RefSeq" id="WP_115482688.1">
    <property type="nucleotide sequence ID" value="NZ_QRCT01000048.1"/>
</dbReference>
<sequence>MKIVTGYTGQAHVTSQQQADLYKAIIGTQENYVLNIGSKFNYEIVTANLIKIHDGIAVMQGREVSIDFNDYDEAVILNGTQGQNRNDLICIKYTKDSNSGIENAETVVLQGTPTSGTATDPTYVSENIREGGYTSYYPLYRVALNGITLSSVTPLFSVIHGLETLYKEDCRIEGTKTFAEDIIIEQDVLFKDFEEEISMRNLHTTLYPTWGVDTFATWGMYGVLFYSSAIPCHDCINRNIFFIRIEFKSSGGTTYTFDLTNPVEGAEIIKNQNSFSLLSGGRLGSNSSFMNQVSTDKISKITFNAE</sequence>
<dbReference type="Proteomes" id="UP000255036">
    <property type="component" value="Unassembled WGS sequence"/>
</dbReference>
<name>A0A371AT53_9FIRM</name>
<gene>
    <name evidence="1" type="ORF">DWV06_13375</name>
</gene>
<comment type="caution">
    <text evidence="1">The sequence shown here is derived from an EMBL/GenBank/DDBJ whole genome shotgun (WGS) entry which is preliminary data.</text>
</comment>
<dbReference type="OrthoDB" id="2068370at2"/>
<accession>A0A371AT53</accession>
<dbReference type="EMBL" id="QRCT01000048">
    <property type="protein sequence ID" value="RDU22754.1"/>
    <property type="molecule type" value="Genomic_DNA"/>
</dbReference>
<proteinExistence type="predicted"/>
<dbReference type="Gene3D" id="2.60.520.10">
    <property type="entry name" value="Phage fibre proteins"/>
    <property type="match status" value="1"/>
</dbReference>
<evidence type="ECO:0000313" key="2">
    <source>
        <dbReference type="Proteomes" id="UP000255036"/>
    </source>
</evidence>
<keyword evidence="2" id="KW-1185">Reference proteome</keyword>
<reference evidence="1 2" key="1">
    <citation type="submission" date="2018-07" db="EMBL/GenBank/DDBJ databases">
        <title>Anaerosacharophilus polymeroproducens gen. nov. sp. nov., an anaerobic bacterium isolated from salt field.</title>
        <authorList>
            <person name="Kim W."/>
            <person name="Yang S.-H."/>
            <person name="Oh J."/>
            <person name="Lee J.-H."/>
            <person name="Kwon K.K."/>
        </authorList>
    </citation>
    <scope>NUCLEOTIDE SEQUENCE [LARGE SCALE GENOMIC DNA]</scope>
    <source>
        <strain evidence="1 2">MCWD5</strain>
    </source>
</reference>
<organism evidence="1 2">
    <name type="scientific">Anaerosacchariphilus polymeriproducens</name>
    <dbReference type="NCBI Taxonomy" id="1812858"/>
    <lineage>
        <taxon>Bacteria</taxon>
        <taxon>Bacillati</taxon>
        <taxon>Bacillota</taxon>
        <taxon>Clostridia</taxon>
        <taxon>Lachnospirales</taxon>
        <taxon>Lachnospiraceae</taxon>
        <taxon>Anaerosacchariphilus</taxon>
    </lineage>
</organism>
<evidence type="ECO:0000313" key="1">
    <source>
        <dbReference type="EMBL" id="RDU22754.1"/>
    </source>
</evidence>
<protein>
    <submittedName>
        <fullName evidence="1">Uncharacterized protein</fullName>
    </submittedName>
</protein>